<proteinExistence type="predicted"/>
<evidence type="ECO:0000313" key="1">
    <source>
        <dbReference type="EMBL" id="DAD79417.1"/>
    </source>
</evidence>
<accession>A0A8S5MAN9</accession>
<organism evidence="1">
    <name type="scientific">Podoviridae sp. ctxOS2</name>
    <dbReference type="NCBI Taxonomy" id="2826590"/>
    <lineage>
        <taxon>Viruses</taxon>
        <taxon>Duplodnaviria</taxon>
        <taxon>Heunggongvirae</taxon>
        <taxon>Uroviricota</taxon>
        <taxon>Caudoviricetes</taxon>
    </lineage>
</organism>
<reference evidence="1" key="1">
    <citation type="journal article" date="2021" name="Proc. Natl. Acad. Sci. U.S.A.">
        <title>A Catalog of Tens of Thousands of Viruses from Human Metagenomes Reveals Hidden Associations with Chronic Diseases.</title>
        <authorList>
            <person name="Tisza M.J."/>
            <person name="Buck C.B."/>
        </authorList>
    </citation>
    <scope>NUCLEOTIDE SEQUENCE</scope>
    <source>
        <strain evidence="1">CtxOS2</strain>
    </source>
</reference>
<dbReference type="EMBL" id="BK014864">
    <property type="protein sequence ID" value="DAD79417.1"/>
    <property type="molecule type" value="Genomic_DNA"/>
</dbReference>
<name>A0A8S5MAN9_9CAUD</name>
<protein>
    <submittedName>
        <fullName evidence="1">Uncharacterized protein</fullName>
    </submittedName>
</protein>
<sequence>MYTLKDLNTNKTWEFETKTDVSNFISTMSFGFEWQLLDNNNQVIATHIYE</sequence>